<dbReference type="Gene3D" id="2.60.40.4100">
    <property type="entry name" value="Zona pellucida, ZP-C domain"/>
    <property type="match status" value="1"/>
</dbReference>
<evidence type="ECO:0000256" key="10">
    <source>
        <dbReference type="SAM" id="Phobius"/>
    </source>
</evidence>
<dbReference type="FunFam" id="3.10.250.10:FF:000001">
    <property type="entry name" value="Lysyl oxidase 4 isoform X1"/>
    <property type="match status" value="1"/>
</dbReference>
<dbReference type="GO" id="GO:0016020">
    <property type="term" value="C:membrane"/>
    <property type="evidence" value="ECO:0007669"/>
    <property type="project" value="UniProtKB-SubCell"/>
</dbReference>
<dbReference type="InterPro" id="IPR055356">
    <property type="entry name" value="ZP-N"/>
</dbReference>
<dbReference type="Pfam" id="PF00530">
    <property type="entry name" value="SRCR"/>
    <property type="match status" value="4"/>
</dbReference>
<sequence>MGDGKRSCRKEYCPSGWFYEELRQKCYKYNASPGNHSHAAATCRAQGGRLSTFRHFVDVYNMARLRESSGRFWLHLNSFLESERLLWSLDGELVKLKFPKEFVRLSGGGHHYGRVEVFHEGQWGSVCHYGWDIKDGRVVCRQLGFPGVRNVKGYARYGEGRGPVWLTELQCEGSEENLLDCQHANLGNTRCGHNLDASVYCYPDLRLSDGDKHYGRVEVFHSGQWGRICADQWTDLQANVACRQMGFTRGFALNMSTADAESSTSVVSLRLDHVECSGNETRLKGCELGLWGNVRNCDGVEGAAVYCEEDAPVRLADGNSNYGRVEVLEDDHWGTVSDDHWDYKDAVVVCRQLGYHNGWAYTSARYGPGFGMVWLGDVQCTGMEPSLNQCTSGVISRQNLDHSKDASVKCDPDPVLLRLSNNETNSGRLELFYQNVWGLVCSTGWTDTEATVACKELGYSHGIATAVPFSADTPRLIVWLDSVRCTGYEDSLRQCRHAPWSVHDCPSGDFAGVVCHNKDSEACLSASYNVVSGVTTLDGDINCDRNVNFWCEKEINRCGFDNGGCSHTCNYDGRNGTWCTCPDYMDGLADDGKMCKSTKLKVLCSAKSMKIAIGKDLVSEFHRYKVRLNGEDSCAATYNGSHYLLQAEYTKCGTTRETDAGGELIIYSNQINERPNFLNNSHGNEITRLPRIQLEFLCVFNSRGIASAVYSPTGDILMTQRQSGNMDFSLDVSANASWARWRESRGRVFSPLVVVVELGQNLYLDLKVLSSDTFTVLAVKCWASPSNDPADTVRHRLIENGCAVDSTVKFLSWRLGGQTFTIQALKFMTEHPLVYIHCEVRVCELKDRESRCIPRCTEDTSRRRRRRDNKISDTGKVQMLSAQRPIFVLAPHQEHSHEGNSNSVAIMAVGGTLAVVGGCLVMVAVVRIKFFKSNRVVPMD</sequence>
<dbReference type="InterPro" id="IPR016187">
    <property type="entry name" value="CTDL_fold"/>
</dbReference>
<keyword evidence="3" id="KW-0732">Signal</keyword>
<dbReference type="PROSITE" id="PS51034">
    <property type="entry name" value="ZP_2"/>
    <property type="match status" value="1"/>
</dbReference>
<feature type="disulfide bond" evidence="9">
    <location>
        <begin position="485"/>
        <end position="495"/>
    </location>
</feature>
<protein>
    <submittedName>
        <fullName evidence="14">Scavenger receptor cysteine-rich type 1 protein M130-like</fullName>
    </submittedName>
</protein>
<keyword evidence="5 10" id="KW-1133">Transmembrane helix</keyword>
<comment type="subcellular location">
    <subcellularLocation>
        <location evidence="1">Membrane</location>
        <topology evidence="1">Single-pass membrane protein</topology>
    </subcellularLocation>
</comment>
<evidence type="ECO:0000313" key="13">
    <source>
        <dbReference type="Proteomes" id="UP000085678"/>
    </source>
</evidence>
<evidence type="ECO:0000256" key="9">
    <source>
        <dbReference type="PROSITE-ProRule" id="PRU00196"/>
    </source>
</evidence>
<dbReference type="FunFam" id="3.10.250.10:FF:000011">
    <property type="entry name" value="Scavenger receptor class A member 5"/>
    <property type="match status" value="1"/>
</dbReference>
<dbReference type="Gene3D" id="2.60.40.3210">
    <property type="entry name" value="Zona pellucida, ZP-N domain"/>
    <property type="match status" value="1"/>
</dbReference>
<feature type="disulfide bond" evidence="9">
    <location>
        <begin position="127"/>
        <end position="191"/>
    </location>
</feature>
<dbReference type="PANTHER" id="PTHR19331:SF487">
    <property type="entry name" value="SOLUBLE SCAVENGER RECEPTOR CYSTEINE-RICH DOMAIN-CONTAINING PROTEIN SSC5D"/>
    <property type="match status" value="1"/>
</dbReference>
<evidence type="ECO:0000259" key="11">
    <source>
        <dbReference type="PROSITE" id="PS50287"/>
    </source>
</evidence>
<evidence type="ECO:0000256" key="5">
    <source>
        <dbReference type="ARBA" id="ARBA00022989"/>
    </source>
</evidence>
<feature type="domain" description="SRCR" evidence="11">
    <location>
        <begin position="313"/>
        <end position="411"/>
    </location>
</feature>
<evidence type="ECO:0000256" key="2">
    <source>
        <dbReference type="ARBA" id="ARBA00022692"/>
    </source>
</evidence>
<dbReference type="Gene3D" id="2.10.25.10">
    <property type="entry name" value="Laminin"/>
    <property type="match status" value="1"/>
</dbReference>
<dbReference type="OrthoDB" id="536948at2759"/>
<dbReference type="InterPro" id="IPR042235">
    <property type="entry name" value="ZP-C_dom"/>
</dbReference>
<feature type="domain" description="ZP" evidence="12">
    <location>
        <begin position="603"/>
        <end position="863"/>
    </location>
</feature>
<dbReference type="InterPro" id="IPR001190">
    <property type="entry name" value="SRCR"/>
</dbReference>
<gene>
    <name evidence="14" type="primary">LOC106174473</name>
</gene>
<name>A0A1S3JMX2_LINAN</name>
<feature type="domain" description="SRCR" evidence="11">
    <location>
        <begin position="103"/>
        <end position="202"/>
    </location>
</feature>
<dbReference type="InParanoid" id="A0A1S3JMX2"/>
<dbReference type="Pfam" id="PF00100">
    <property type="entry name" value="Zona_pellucida"/>
    <property type="match status" value="1"/>
</dbReference>
<dbReference type="PROSITE" id="PS00420">
    <property type="entry name" value="SRCR_1"/>
    <property type="match status" value="2"/>
</dbReference>
<evidence type="ECO:0000256" key="7">
    <source>
        <dbReference type="ARBA" id="ARBA00023157"/>
    </source>
</evidence>
<dbReference type="STRING" id="7574.A0A1S3JMX2"/>
<keyword evidence="4" id="KW-0677">Repeat</keyword>
<dbReference type="SMART" id="SM00202">
    <property type="entry name" value="SR"/>
    <property type="match status" value="4"/>
</dbReference>
<keyword evidence="13" id="KW-1185">Reference proteome</keyword>
<accession>A0A1S3JMX2</accession>
<feature type="disulfide bond" evidence="9">
    <location>
        <begin position="441"/>
        <end position="505"/>
    </location>
</feature>
<feature type="disulfide bond" evidence="9">
    <location>
        <begin position="276"/>
        <end position="286"/>
    </location>
</feature>
<dbReference type="InterPro" id="IPR036772">
    <property type="entry name" value="SRCR-like_dom_sf"/>
</dbReference>
<organism evidence="13 14">
    <name type="scientific">Lingula anatina</name>
    <name type="common">Brachiopod</name>
    <name type="synonym">Lingula unguis</name>
    <dbReference type="NCBI Taxonomy" id="7574"/>
    <lineage>
        <taxon>Eukaryota</taxon>
        <taxon>Metazoa</taxon>
        <taxon>Spiralia</taxon>
        <taxon>Lophotrochozoa</taxon>
        <taxon>Brachiopoda</taxon>
        <taxon>Linguliformea</taxon>
        <taxon>Lingulata</taxon>
        <taxon>Lingulida</taxon>
        <taxon>Linguloidea</taxon>
        <taxon>Lingulidae</taxon>
        <taxon>Lingula</taxon>
    </lineage>
</organism>
<keyword evidence="6 10" id="KW-0472">Membrane</keyword>
<dbReference type="InterPro" id="IPR055355">
    <property type="entry name" value="ZP-C"/>
</dbReference>
<keyword evidence="7 9" id="KW-1015">Disulfide bond</keyword>
<dbReference type="Proteomes" id="UP000085678">
    <property type="component" value="Unplaced"/>
</dbReference>
<feature type="disulfide bond" evidence="9">
    <location>
        <begin position="454"/>
        <end position="515"/>
    </location>
</feature>
<dbReference type="GeneID" id="106174473"/>
<dbReference type="PRINTS" id="PR00258">
    <property type="entry name" value="SPERACTRCPTR"/>
</dbReference>
<evidence type="ECO:0000256" key="6">
    <source>
        <dbReference type="ARBA" id="ARBA00023136"/>
    </source>
</evidence>
<evidence type="ECO:0000256" key="8">
    <source>
        <dbReference type="ARBA" id="ARBA00023180"/>
    </source>
</evidence>
<keyword evidence="2 10" id="KW-0812">Transmembrane</keyword>
<dbReference type="PANTHER" id="PTHR19331">
    <property type="entry name" value="SCAVENGER RECEPTOR DOMAIN-CONTAINING"/>
    <property type="match status" value="1"/>
</dbReference>
<dbReference type="PROSITE" id="PS50287">
    <property type="entry name" value="SRCR_2"/>
    <property type="match status" value="4"/>
</dbReference>
<evidence type="ECO:0000256" key="1">
    <source>
        <dbReference type="ARBA" id="ARBA00004167"/>
    </source>
</evidence>
<feature type="domain" description="SRCR" evidence="11">
    <location>
        <begin position="205"/>
        <end position="308"/>
    </location>
</feature>
<dbReference type="RefSeq" id="XP_013411506.1">
    <property type="nucleotide sequence ID" value="XM_013556052.1"/>
</dbReference>
<keyword evidence="8" id="KW-0325">Glycoprotein</keyword>
<evidence type="ECO:0000313" key="14">
    <source>
        <dbReference type="RefSeq" id="XP_013411506.1"/>
    </source>
</evidence>
<comment type="caution">
    <text evidence="9">Lacks conserved residue(s) required for the propagation of feature annotation.</text>
</comment>
<dbReference type="SUPFAM" id="SSF56487">
    <property type="entry name" value="SRCR-like"/>
    <property type="match status" value="4"/>
</dbReference>
<dbReference type="AlphaFoldDB" id="A0A1S3JMX2"/>
<feature type="disulfide bond" evidence="9">
    <location>
        <begin position="380"/>
        <end position="390"/>
    </location>
</feature>
<evidence type="ECO:0000259" key="12">
    <source>
        <dbReference type="PROSITE" id="PS51034"/>
    </source>
</evidence>
<dbReference type="InterPro" id="IPR001507">
    <property type="entry name" value="ZP_dom"/>
</dbReference>
<feature type="domain" description="SRCR" evidence="11">
    <location>
        <begin position="417"/>
        <end position="516"/>
    </location>
</feature>
<dbReference type="Pfam" id="PF23344">
    <property type="entry name" value="ZP-N"/>
    <property type="match status" value="1"/>
</dbReference>
<dbReference type="Gene3D" id="3.10.250.10">
    <property type="entry name" value="SRCR-like domain"/>
    <property type="match status" value="4"/>
</dbReference>
<evidence type="ECO:0000256" key="3">
    <source>
        <dbReference type="ARBA" id="ARBA00022729"/>
    </source>
</evidence>
<dbReference type="SUPFAM" id="SSF56436">
    <property type="entry name" value="C-type lectin-like"/>
    <property type="match status" value="1"/>
</dbReference>
<dbReference type="KEGG" id="lak:106174473"/>
<feature type="disulfide bond" evidence="9">
    <location>
        <begin position="171"/>
        <end position="181"/>
    </location>
</feature>
<reference evidence="14" key="1">
    <citation type="submission" date="2025-08" db="UniProtKB">
        <authorList>
            <consortium name="RefSeq"/>
        </authorList>
    </citation>
    <scope>IDENTIFICATION</scope>
    <source>
        <tissue evidence="14">Gonads</tissue>
    </source>
</reference>
<dbReference type="SMART" id="SM00241">
    <property type="entry name" value="ZP"/>
    <property type="match status" value="1"/>
</dbReference>
<dbReference type="FunFam" id="3.10.250.10:FF:000016">
    <property type="entry name" value="Scavenger receptor cysteine-rich protein type 12"/>
    <property type="match status" value="2"/>
</dbReference>
<evidence type="ECO:0000256" key="4">
    <source>
        <dbReference type="ARBA" id="ARBA00022737"/>
    </source>
</evidence>
<feature type="transmembrane region" description="Helical" evidence="10">
    <location>
        <begin position="904"/>
        <end position="926"/>
    </location>
</feature>
<feature type="disulfide bond" evidence="9">
    <location>
        <begin position="140"/>
        <end position="201"/>
    </location>
</feature>
<proteinExistence type="predicted"/>